<evidence type="ECO:0000313" key="5">
    <source>
        <dbReference type="Proteomes" id="UP000256429"/>
    </source>
</evidence>
<evidence type="ECO:0000256" key="1">
    <source>
        <dbReference type="ARBA" id="ARBA00001938"/>
    </source>
</evidence>
<gene>
    <name evidence="4" type="ORF">BX611_0060</name>
</gene>
<dbReference type="Gene3D" id="2.40.50.100">
    <property type="match status" value="1"/>
</dbReference>
<accession>A0A3D9RS99</accession>
<dbReference type="AlphaFoldDB" id="A0A3D9RS99"/>
<dbReference type="GO" id="GO:0004149">
    <property type="term" value="F:dihydrolipoyllysine-residue succinyltransferase activity"/>
    <property type="evidence" value="ECO:0007669"/>
    <property type="project" value="TreeGrafter"/>
</dbReference>
<reference evidence="4 5" key="1">
    <citation type="submission" date="2018-08" db="EMBL/GenBank/DDBJ databases">
        <title>Genomic Encyclopedia of Type Strains, Phase III (KMG-III): the genomes of soil and plant-associated and newly described type strains.</title>
        <authorList>
            <person name="Whitman W."/>
        </authorList>
    </citation>
    <scope>NUCLEOTIDE SEQUENCE [LARGE SCALE GENOMIC DNA]</scope>
    <source>
        <strain evidence="4 5">325-5</strain>
    </source>
</reference>
<comment type="caution">
    <text evidence="4">The sequence shown here is derived from an EMBL/GenBank/DDBJ whole genome shotgun (WGS) entry which is preliminary data.</text>
</comment>
<dbReference type="SUPFAM" id="SSF51230">
    <property type="entry name" value="Single hybrid motif"/>
    <property type="match status" value="1"/>
</dbReference>
<dbReference type="Proteomes" id="UP000256429">
    <property type="component" value="Unassembled WGS sequence"/>
</dbReference>
<dbReference type="OrthoDB" id="9805770at2"/>
<dbReference type="InterPro" id="IPR011053">
    <property type="entry name" value="Single_hybrid_motif"/>
</dbReference>
<dbReference type="InterPro" id="IPR003016">
    <property type="entry name" value="2-oxoA_DH_lipoyl-BS"/>
</dbReference>
<dbReference type="PANTHER" id="PTHR43416:SF8">
    <property type="entry name" value="LIPOAMIDE ACYLTRANSFERASE COMPONENT OF BRANCHED-CHAIN ALPHA-KETO ACID DEHYDROGENASE COMPLEX"/>
    <property type="match status" value="1"/>
</dbReference>
<comment type="cofactor">
    <cofactor evidence="1">
        <name>(R)-lipoate</name>
        <dbReference type="ChEBI" id="CHEBI:83088"/>
    </cofactor>
</comment>
<keyword evidence="5" id="KW-1185">Reference proteome</keyword>
<dbReference type="PANTHER" id="PTHR43416">
    <property type="entry name" value="DIHYDROLIPOYLLYSINE-RESIDUE SUCCINYLTRANSFERASE COMPONENT OF 2-OXOGLUTARATE DEHYDROGENASE COMPLEX, MITOCHONDRIAL-RELATED"/>
    <property type="match status" value="1"/>
</dbReference>
<feature type="domain" description="Lipoyl-binding" evidence="3">
    <location>
        <begin position="4"/>
        <end position="79"/>
    </location>
</feature>
<dbReference type="GO" id="GO:0005829">
    <property type="term" value="C:cytosol"/>
    <property type="evidence" value="ECO:0007669"/>
    <property type="project" value="TreeGrafter"/>
</dbReference>
<proteinExistence type="predicted"/>
<dbReference type="CDD" id="cd06849">
    <property type="entry name" value="lipoyl_domain"/>
    <property type="match status" value="1"/>
</dbReference>
<dbReference type="PROSITE" id="PS00189">
    <property type="entry name" value="LIPOYL"/>
    <property type="match status" value="1"/>
</dbReference>
<dbReference type="PROSITE" id="PS50968">
    <property type="entry name" value="BIOTINYL_LIPOYL"/>
    <property type="match status" value="1"/>
</dbReference>
<dbReference type="InterPro" id="IPR050537">
    <property type="entry name" value="2-oxoacid_dehydrogenase"/>
</dbReference>
<dbReference type="InterPro" id="IPR000089">
    <property type="entry name" value="Biotin_lipoyl"/>
</dbReference>
<protein>
    <submittedName>
        <fullName evidence="4">Biotin-dependent enzyme</fullName>
    </submittedName>
</protein>
<dbReference type="GO" id="GO:0006099">
    <property type="term" value="P:tricarboxylic acid cycle"/>
    <property type="evidence" value="ECO:0007669"/>
    <property type="project" value="TreeGrafter"/>
</dbReference>
<evidence type="ECO:0000256" key="2">
    <source>
        <dbReference type="ARBA" id="ARBA00022823"/>
    </source>
</evidence>
<keyword evidence="2" id="KW-0450">Lipoyl</keyword>
<sequence length="83" mass="9170">MGDLREIVLPKELGETVESLIVFWNKDSGDTFEKDELLLEVQTDKVAYEVPAPFSGVLYEVKVKRGETAKGGQVIATATEKNV</sequence>
<organism evidence="4 5">
    <name type="scientific">Lutibacter oceani</name>
    <dbReference type="NCBI Taxonomy" id="1853311"/>
    <lineage>
        <taxon>Bacteria</taxon>
        <taxon>Pseudomonadati</taxon>
        <taxon>Bacteroidota</taxon>
        <taxon>Flavobacteriia</taxon>
        <taxon>Flavobacteriales</taxon>
        <taxon>Flavobacteriaceae</taxon>
        <taxon>Lutibacter</taxon>
    </lineage>
</organism>
<evidence type="ECO:0000313" key="4">
    <source>
        <dbReference type="EMBL" id="REE82790.1"/>
    </source>
</evidence>
<evidence type="ECO:0000259" key="3">
    <source>
        <dbReference type="PROSITE" id="PS50968"/>
    </source>
</evidence>
<dbReference type="EMBL" id="QTTQ01000009">
    <property type="protein sequence ID" value="REE82790.1"/>
    <property type="molecule type" value="Genomic_DNA"/>
</dbReference>
<name>A0A3D9RS99_9FLAO</name>
<dbReference type="RefSeq" id="WP_115877496.1">
    <property type="nucleotide sequence ID" value="NZ_QTTQ01000009.1"/>
</dbReference>
<dbReference type="Pfam" id="PF00364">
    <property type="entry name" value="Biotin_lipoyl"/>
    <property type="match status" value="1"/>
</dbReference>